<dbReference type="Proteomes" id="UP000283644">
    <property type="component" value="Unassembled WGS sequence"/>
</dbReference>
<reference evidence="2 3" key="1">
    <citation type="submission" date="2018-09" db="EMBL/GenBank/DDBJ databases">
        <title>Genome sequencing of Nocardioides immobilis CCTCC AB 2017083 for comparison to Nocardioides silvaticus.</title>
        <authorList>
            <person name="Li C."/>
            <person name="Wang G."/>
        </authorList>
    </citation>
    <scope>NUCLEOTIDE SEQUENCE [LARGE SCALE GENOMIC DNA]</scope>
    <source>
        <strain evidence="2 3">CCTCC AB 2017083</strain>
    </source>
</reference>
<evidence type="ECO:0000313" key="3">
    <source>
        <dbReference type="Proteomes" id="UP000283644"/>
    </source>
</evidence>
<dbReference type="EMBL" id="QXGH01000002">
    <property type="protein sequence ID" value="RHW29138.1"/>
    <property type="molecule type" value="Genomic_DNA"/>
</dbReference>
<proteinExistence type="predicted"/>
<dbReference type="InterPro" id="IPR012349">
    <property type="entry name" value="Split_barrel_FMN-bd"/>
</dbReference>
<organism evidence="2 3">
    <name type="scientific">Nocardioides immobilis</name>
    <dbReference type="NCBI Taxonomy" id="2049295"/>
    <lineage>
        <taxon>Bacteria</taxon>
        <taxon>Bacillati</taxon>
        <taxon>Actinomycetota</taxon>
        <taxon>Actinomycetes</taxon>
        <taxon>Propionibacteriales</taxon>
        <taxon>Nocardioidaceae</taxon>
        <taxon>Nocardioides</taxon>
    </lineage>
</organism>
<dbReference type="PANTHER" id="PTHR35176:SF6">
    <property type="entry name" value="HEME OXYGENASE HI_0854-RELATED"/>
    <property type="match status" value="1"/>
</dbReference>
<protein>
    <submittedName>
        <fullName evidence="2">Pyridoxamine 5'-phosphate oxidase family protein</fullName>
    </submittedName>
</protein>
<dbReference type="SUPFAM" id="SSF50475">
    <property type="entry name" value="FMN-binding split barrel"/>
    <property type="match status" value="1"/>
</dbReference>
<evidence type="ECO:0000313" key="2">
    <source>
        <dbReference type="EMBL" id="RHW29138.1"/>
    </source>
</evidence>
<sequence>MRVASLNKDGSIYLSPIWYAVTGERLIMVVDSSRHGDNFKAGRAFSAVVDQGDDYRSLSGLTIVGEAKEVTDPAIVSVMPDLLFEKYFYVGHPHAESYFEFGEWSGRRYFELVPTKMVGWDSRENTHAQGRERHTFPRQLASRLYERGGERG</sequence>
<keyword evidence="3" id="KW-1185">Reference proteome</keyword>
<comment type="caution">
    <text evidence="2">The sequence shown here is derived from an EMBL/GenBank/DDBJ whole genome shotgun (WGS) entry which is preliminary data.</text>
</comment>
<dbReference type="AlphaFoldDB" id="A0A417Y8P3"/>
<dbReference type="GO" id="GO:0070967">
    <property type="term" value="F:coenzyme F420 binding"/>
    <property type="evidence" value="ECO:0007669"/>
    <property type="project" value="TreeGrafter"/>
</dbReference>
<dbReference type="InterPro" id="IPR052019">
    <property type="entry name" value="F420H2_bilvrd_red/Heme_oxyg"/>
</dbReference>
<dbReference type="GO" id="GO:0016627">
    <property type="term" value="F:oxidoreductase activity, acting on the CH-CH group of donors"/>
    <property type="evidence" value="ECO:0007669"/>
    <property type="project" value="TreeGrafter"/>
</dbReference>
<gene>
    <name evidence="2" type="ORF">D0Z08_00350</name>
</gene>
<accession>A0A417Y8P3</accession>
<dbReference type="PANTHER" id="PTHR35176">
    <property type="entry name" value="HEME OXYGENASE HI_0854-RELATED"/>
    <property type="match status" value="1"/>
</dbReference>
<dbReference type="GO" id="GO:0005829">
    <property type="term" value="C:cytosol"/>
    <property type="evidence" value="ECO:0007669"/>
    <property type="project" value="TreeGrafter"/>
</dbReference>
<keyword evidence="1" id="KW-0560">Oxidoreductase</keyword>
<evidence type="ECO:0000256" key="1">
    <source>
        <dbReference type="ARBA" id="ARBA00023002"/>
    </source>
</evidence>
<dbReference type="Gene3D" id="2.30.110.10">
    <property type="entry name" value="Electron Transport, Fmn-binding Protein, Chain A"/>
    <property type="match status" value="1"/>
</dbReference>
<name>A0A417Y8P3_9ACTN</name>